<evidence type="ECO:0000256" key="2">
    <source>
        <dbReference type="SAM" id="Phobius"/>
    </source>
</evidence>
<feature type="non-terminal residue" evidence="4">
    <location>
        <position position="407"/>
    </location>
</feature>
<keyword evidence="2" id="KW-1133">Transmembrane helix</keyword>
<protein>
    <recommendedName>
        <fullName evidence="3">YHYH domain-containing protein</fullName>
    </recommendedName>
</protein>
<evidence type="ECO:0000313" key="4">
    <source>
        <dbReference type="EMBL" id="SVB44476.1"/>
    </source>
</evidence>
<reference evidence="4" key="1">
    <citation type="submission" date="2018-05" db="EMBL/GenBank/DDBJ databases">
        <authorList>
            <person name="Lanie J.A."/>
            <person name="Ng W.-L."/>
            <person name="Kazmierczak K.M."/>
            <person name="Andrzejewski T.M."/>
            <person name="Davidsen T.M."/>
            <person name="Wayne K.J."/>
            <person name="Tettelin H."/>
            <person name="Glass J.I."/>
            <person name="Rusch D."/>
            <person name="Podicherti R."/>
            <person name="Tsui H.-C.T."/>
            <person name="Winkler M.E."/>
        </authorList>
    </citation>
    <scope>NUCLEOTIDE SEQUENCE</scope>
</reference>
<accession>A0A382E153</accession>
<sequence>MPKTHLKYRPRVFQIPHTTLLSALAVLLTVFIVGTSCTENRGPQGSAGSKGPTGVTGPQGDPGAEGQKGSRGPQGIQGTQGDPGIQGQSPSEAELLILINKVIEGKPREPSGSENMGESPAPSTNGNSESPRNIYTPNPGLNETAAGMLNAVLTNRNPDCRTYATDANSGNYSSVGADDRSNLAQSAPFFPGTDVTGSVTIDLVIVSGDYIHDPANPKTPGGWNYESVTETTDPNLATHCRMKHNMIPNHDFGWDVGTRFQSEVWVTWIDHSDWQTTYLPVLPQFSDPLIADDTDRNPTNFMDYDGILLNGIGIAMDSGFCYNPNDRRANSAGNSTGCGGKSVWYEIPAYALHDPSSKNMSAIFDEYWGHGFEGSYHYHAISHPLQQDDDQTKPPAGGSPLIGYAKD</sequence>
<dbReference type="Pfam" id="PF14240">
    <property type="entry name" value="YHYH"/>
    <property type="match status" value="1"/>
</dbReference>
<dbReference type="InterPro" id="IPR008160">
    <property type="entry name" value="Collagen"/>
</dbReference>
<dbReference type="InterPro" id="IPR025924">
    <property type="entry name" value="YHYH_dom"/>
</dbReference>
<dbReference type="EMBL" id="UINC01042186">
    <property type="protein sequence ID" value="SVB44476.1"/>
    <property type="molecule type" value="Genomic_DNA"/>
</dbReference>
<keyword evidence="2" id="KW-0812">Transmembrane</keyword>
<evidence type="ECO:0000256" key="1">
    <source>
        <dbReference type="SAM" id="MobiDB-lite"/>
    </source>
</evidence>
<dbReference type="Pfam" id="PF01391">
    <property type="entry name" value="Collagen"/>
    <property type="match status" value="1"/>
</dbReference>
<feature type="transmembrane region" description="Helical" evidence="2">
    <location>
        <begin position="12"/>
        <end position="34"/>
    </location>
</feature>
<proteinExistence type="predicted"/>
<feature type="region of interest" description="Disordered" evidence="1">
    <location>
        <begin position="39"/>
        <end position="88"/>
    </location>
</feature>
<keyword evidence="2" id="KW-0472">Membrane</keyword>
<feature type="region of interest" description="Disordered" evidence="1">
    <location>
        <begin position="386"/>
        <end position="407"/>
    </location>
</feature>
<feature type="region of interest" description="Disordered" evidence="1">
    <location>
        <begin position="106"/>
        <end position="137"/>
    </location>
</feature>
<dbReference type="AlphaFoldDB" id="A0A382E153"/>
<feature type="compositionally biased region" description="Polar residues" evidence="1">
    <location>
        <begin position="76"/>
        <end position="88"/>
    </location>
</feature>
<gene>
    <name evidence="4" type="ORF">METZ01_LOCUS197330</name>
</gene>
<feature type="domain" description="YHYH" evidence="3">
    <location>
        <begin position="298"/>
        <end position="407"/>
    </location>
</feature>
<evidence type="ECO:0000259" key="3">
    <source>
        <dbReference type="Pfam" id="PF14240"/>
    </source>
</evidence>
<organism evidence="4">
    <name type="scientific">marine metagenome</name>
    <dbReference type="NCBI Taxonomy" id="408172"/>
    <lineage>
        <taxon>unclassified sequences</taxon>
        <taxon>metagenomes</taxon>
        <taxon>ecological metagenomes</taxon>
    </lineage>
</organism>
<name>A0A382E153_9ZZZZ</name>
<feature type="compositionally biased region" description="Polar residues" evidence="1">
    <location>
        <begin position="112"/>
        <end position="137"/>
    </location>
</feature>